<dbReference type="Gene3D" id="2.60.120.200">
    <property type="match status" value="2"/>
</dbReference>
<dbReference type="Pfam" id="PF13385">
    <property type="entry name" value="Laminin_G_3"/>
    <property type="match status" value="1"/>
</dbReference>
<dbReference type="RefSeq" id="WP_132003959.1">
    <property type="nucleotide sequence ID" value="NZ_SMFK01000003.1"/>
</dbReference>
<gene>
    <name evidence="1" type="ORF">E0F76_08055</name>
</gene>
<evidence type="ECO:0000313" key="2">
    <source>
        <dbReference type="Proteomes" id="UP000295479"/>
    </source>
</evidence>
<organism evidence="1 2">
    <name type="scientific">Flavobacterium cellulosilyticum</name>
    <dbReference type="NCBI Taxonomy" id="2541731"/>
    <lineage>
        <taxon>Bacteria</taxon>
        <taxon>Pseudomonadati</taxon>
        <taxon>Bacteroidota</taxon>
        <taxon>Flavobacteriia</taxon>
        <taxon>Flavobacteriales</taxon>
        <taxon>Flavobacteriaceae</taxon>
        <taxon>Flavobacterium</taxon>
    </lineage>
</organism>
<evidence type="ECO:0008006" key="3">
    <source>
        <dbReference type="Google" id="ProtNLM"/>
    </source>
</evidence>
<comment type="caution">
    <text evidence="1">The sequence shown here is derived from an EMBL/GenBank/DDBJ whole genome shotgun (WGS) entry which is preliminary data.</text>
</comment>
<proteinExistence type="predicted"/>
<evidence type="ECO:0000313" key="1">
    <source>
        <dbReference type="EMBL" id="TDD98038.1"/>
    </source>
</evidence>
<dbReference type="Proteomes" id="UP000295479">
    <property type="component" value="Unassembled WGS sequence"/>
</dbReference>
<dbReference type="PROSITE" id="PS51257">
    <property type="entry name" value="PROKAR_LIPOPROTEIN"/>
    <property type="match status" value="1"/>
</dbReference>
<dbReference type="SUPFAM" id="SSF49899">
    <property type="entry name" value="Concanavalin A-like lectins/glucanases"/>
    <property type="match status" value="1"/>
</dbReference>
<dbReference type="GO" id="GO:0005975">
    <property type="term" value="P:carbohydrate metabolic process"/>
    <property type="evidence" value="ECO:0007669"/>
    <property type="project" value="UniProtKB-ARBA"/>
</dbReference>
<dbReference type="EMBL" id="SMFK01000003">
    <property type="protein sequence ID" value="TDD98038.1"/>
    <property type="molecule type" value="Genomic_DNA"/>
</dbReference>
<name>A0A4R5CDC5_9FLAO</name>
<dbReference type="OrthoDB" id="9814380at2"/>
<dbReference type="AlphaFoldDB" id="A0A4R5CDC5"/>
<protein>
    <recommendedName>
        <fullName evidence="3">LamG domain-containing protein</fullName>
    </recommendedName>
</protein>
<dbReference type="GO" id="GO:0004553">
    <property type="term" value="F:hydrolase activity, hydrolyzing O-glycosyl compounds"/>
    <property type="evidence" value="ECO:0007669"/>
    <property type="project" value="UniProtKB-ARBA"/>
</dbReference>
<sequence>MKKNKYIFLFASVIAFQFFGSCNSDSIDKVNASIPYEKIGGYENSDDVAASSLVSKLSFENNLTDLKGAITGAIATNVGFVAGKKGMAYSGSNSQHRYAVANASAAITGLNDFTFSFWMNTANTVPDGGNPGQGKGAQGIFTIVRPTQFWGGLNFFLENPDGAFPNRLRLKVDLENGRNGVAWGSQGVIVNLDNVLNTWVHIVISYSSTTSKISFYTNGVPSANVGSFAYAPAAGVVGTAPLYADNPGSIDNSNNAPKYGAFQMVGTNGKIVFGTHQFDTTPPQNNGGPQGWATSYAGLLDEFRIYKAPLSANEVKALYLLEKDNR</sequence>
<accession>A0A4R5CDC5</accession>
<keyword evidence="2" id="KW-1185">Reference proteome</keyword>
<dbReference type="InterPro" id="IPR013320">
    <property type="entry name" value="ConA-like_dom_sf"/>
</dbReference>
<reference evidence="1 2" key="1">
    <citation type="submission" date="2019-03" db="EMBL/GenBank/DDBJ databases">
        <title>Flavobacterium AR-3-4 sp. nov. isolated from arctic soil.</title>
        <authorList>
            <person name="Chaudhary D.K."/>
        </authorList>
    </citation>
    <scope>NUCLEOTIDE SEQUENCE [LARGE SCALE GENOMIC DNA]</scope>
    <source>
        <strain evidence="1 2">AR-3-4</strain>
    </source>
</reference>